<feature type="transmembrane region" description="Helical" evidence="8">
    <location>
        <begin position="6"/>
        <end position="23"/>
    </location>
</feature>
<accession>A0ABP4W3Y1</accession>
<dbReference type="InterPro" id="IPR039428">
    <property type="entry name" value="NUOK/Mnh_C1-like"/>
</dbReference>
<dbReference type="EMBL" id="BAAAME010000005">
    <property type="protein sequence ID" value="GAA1746730.1"/>
    <property type="molecule type" value="Genomic_DNA"/>
</dbReference>
<evidence type="ECO:0000256" key="2">
    <source>
        <dbReference type="ARBA" id="ARBA00010388"/>
    </source>
</evidence>
<dbReference type="NCBIfam" id="NF005929">
    <property type="entry name" value="PRK07946.1"/>
    <property type="match status" value="1"/>
</dbReference>
<evidence type="ECO:0000256" key="1">
    <source>
        <dbReference type="ARBA" id="ARBA00004651"/>
    </source>
</evidence>
<keyword evidence="4 8" id="KW-0812">Transmembrane</keyword>
<keyword evidence="5 8" id="KW-1133">Transmembrane helix</keyword>
<evidence type="ECO:0000256" key="7">
    <source>
        <dbReference type="SAM" id="MobiDB-lite"/>
    </source>
</evidence>
<dbReference type="PANTHER" id="PTHR34583:SF2">
    <property type="entry name" value="ANTIPORTER SUBUNIT MNHC2-RELATED"/>
    <property type="match status" value="1"/>
</dbReference>
<evidence type="ECO:0000256" key="8">
    <source>
        <dbReference type="SAM" id="Phobius"/>
    </source>
</evidence>
<comment type="subcellular location">
    <subcellularLocation>
        <location evidence="1">Cell membrane</location>
        <topology evidence="1">Multi-pass membrane protein</topology>
    </subcellularLocation>
</comment>
<keyword evidence="3" id="KW-1003">Cell membrane</keyword>
<reference evidence="10" key="1">
    <citation type="journal article" date="2019" name="Int. J. Syst. Evol. Microbiol.">
        <title>The Global Catalogue of Microorganisms (GCM) 10K type strain sequencing project: providing services to taxonomists for standard genome sequencing and annotation.</title>
        <authorList>
            <consortium name="The Broad Institute Genomics Platform"/>
            <consortium name="The Broad Institute Genome Sequencing Center for Infectious Disease"/>
            <person name="Wu L."/>
            <person name="Ma J."/>
        </authorList>
    </citation>
    <scope>NUCLEOTIDE SEQUENCE [LARGE SCALE GENOMIC DNA]</scope>
    <source>
        <strain evidence="10">JCM 13518</strain>
    </source>
</reference>
<dbReference type="InterPro" id="IPR050601">
    <property type="entry name" value="CPA3_antiporter_subunitC"/>
</dbReference>
<organism evidence="9 10">
    <name type="scientific">Aeromicrobium alkaliterrae</name>
    <dbReference type="NCBI Taxonomy" id="302168"/>
    <lineage>
        <taxon>Bacteria</taxon>
        <taxon>Bacillati</taxon>
        <taxon>Actinomycetota</taxon>
        <taxon>Actinomycetes</taxon>
        <taxon>Propionibacteriales</taxon>
        <taxon>Nocardioidaceae</taxon>
        <taxon>Aeromicrobium</taxon>
    </lineage>
</organism>
<feature type="transmembrane region" description="Helical" evidence="8">
    <location>
        <begin position="69"/>
        <end position="93"/>
    </location>
</feature>
<keyword evidence="10" id="KW-1185">Reference proteome</keyword>
<protein>
    <submittedName>
        <fullName evidence="9">Na(+)/H(+) antiporter subunit C</fullName>
    </submittedName>
</protein>
<dbReference type="PANTHER" id="PTHR34583">
    <property type="entry name" value="ANTIPORTER SUBUNIT MNHC2-RELATED"/>
    <property type="match status" value="1"/>
</dbReference>
<keyword evidence="6 8" id="KW-0472">Membrane</keyword>
<evidence type="ECO:0000313" key="9">
    <source>
        <dbReference type="EMBL" id="GAA1746730.1"/>
    </source>
</evidence>
<proteinExistence type="inferred from homology"/>
<evidence type="ECO:0000256" key="6">
    <source>
        <dbReference type="ARBA" id="ARBA00023136"/>
    </source>
</evidence>
<feature type="region of interest" description="Disordered" evidence="7">
    <location>
        <begin position="124"/>
        <end position="172"/>
    </location>
</feature>
<dbReference type="Pfam" id="PF00420">
    <property type="entry name" value="Oxidored_q2"/>
    <property type="match status" value="1"/>
</dbReference>
<dbReference type="RefSeq" id="WP_344202817.1">
    <property type="nucleotide sequence ID" value="NZ_BAAAME010000005.1"/>
</dbReference>
<sequence>MSVDLTLIIAIGVLVACGTTLVLERSLTRILVGFVLLGNGVNLFFIVASGPPGAAPIVRDNGERMADPLPQAMALTAIVITLGVTAFGLALAYRTWQLEGHDDVQDDLEDALVIRRAERDDLSASFDEVDESLPEEEGADLPAVDDEVTDENAETADDEPHNDGAPDAGGTR</sequence>
<evidence type="ECO:0000313" key="10">
    <source>
        <dbReference type="Proteomes" id="UP001501057"/>
    </source>
</evidence>
<feature type="compositionally biased region" description="Acidic residues" evidence="7">
    <location>
        <begin position="127"/>
        <end position="157"/>
    </location>
</feature>
<evidence type="ECO:0000256" key="3">
    <source>
        <dbReference type="ARBA" id="ARBA00022475"/>
    </source>
</evidence>
<dbReference type="Gene3D" id="1.10.287.3510">
    <property type="match status" value="1"/>
</dbReference>
<name>A0ABP4W3Y1_9ACTN</name>
<gene>
    <name evidence="9" type="ORF">GCM10009710_28500</name>
</gene>
<comment type="caution">
    <text evidence="9">The sequence shown here is derived from an EMBL/GenBank/DDBJ whole genome shotgun (WGS) entry which is preliminary data.</text>
</comment>
<dbReference type="Proteomes" id="UP001501057">
    <property type="component" value="Unassembled WGS sequence"/>
</dbReference>
<evidence type="ECO:0000256" key="5">
    <source>
        <dbReference type="ARBA" id="ARBA00022989"/>
    </source>
</evidence>
<feature type="transmembrane region" description="Helical" evidence="8">
    <location>
        <begin position="30"/>
        <end position="49"/>
    </location>
</feature>
<comment type="similarity">
    <text evidence="2">Belongs to the CPA3 antiporters (TC 2.A.63) subunit C family.</text>
</comment>
<evidence type="ECO:0000256" key="4">
    <source>
        <dbReference type="ARBA" id="ARBA00022692"/>
    </source>
</evidence>